<evidence type="ECO:0000313" key="1">
    <source>
        <dbReference type="EMBL" id="KAI9507788.1"/>
    </source>
</evidence>
<comment type="caution">
    <text evidence="1">The sequence shown here is derived from an EMBL/GenBank/DDBJ whole genome shotgun (WGS) entry which is preliminary data.</text>
</comment>
<accession>A0ACC0U855</accession>
<evidence type="ECO:0000313" key="2">
    <source>
        <dbReference type="Proteomes" id="UP001207468"/>
    </source>
</evidence>
<dbReference type="Proteomes" id="UP001207468">
    <property type="component" value="Unassembled WGS sequence"/>
</dbReference>
<keyword evidence="2" id="KW-1185">Reference proteome</keyword>
<protein>
    <submittedName>
        <fullName evidence="1">Uncharacterized protein</fullName>
    </submittedName>
</protein>
<sequence>MGCAFAGCRRFFRESTLHYIAHPRRHGLAEPRGQRIRAGATTPESITNPQPLSWRYSWYLAYGVYFPIAVPFPASPSSGSPSDPHESSLQFGAHPFTSSPDIWPSHSVGMNVSASPVTSTLGVATSLGENKGKGVMRRSPSESTRGSSRYDPVGRQSRVTPRSAAASEPLTDEGEEERDSDGSVRDVRDKKRRYAKTFRDIEKQLFEKLRHRLFPQDPHAKRSECLERGGCLDIAAIGPVINHFFLWFHAAIESVDELLQLRENEARRHKEIEDLRQQLTDAERRIERLYRELNGRSLTMGS</sequence>
<name>A0ACC0U855_9AGAM</name>
<dbReference type="EMBL" id="JAGFNK010000112">
    <property type="protein sequence ID" value="KAI9507788.1"/>
    <property type="molecule type" value="Genomic_DNA"/>
</dbReference>
<organism evidence="1 2">
    <name type="scientific">Russula earlei</name>
    <dbReference type="NCBI Taxonomy" id="71964"/>
    <lineage>
        <taxon>Eukaryota</taxon>
        <taxon>Fungi</taxon>
        <taxon>Dikarya</taxon>
        <taxon>Basidiomycota</taxon>
        <taxon>Agaricomycotina</taxon>
        <taxon>Agaricomycetes</taxon>
        <taxon>Russulales</taxon>
        <taxon>Russulaceae</taxon>
        <taxon>Russula</taxon>
    </lineage>
</organism>
<proteinExistence type="predicted"/>
<reference evidence="1" key="1">
    <citation type="submission" date="2021-03" db="EMBL/GenBank/DDBJ databases">
        <title>Evolutionary priming and transition to the ectomycorrhizal habit in an iconic lineage of mushroom-forming fungi: is preadaptation a requirement?</title>
        <authorList>
            <consortium name="DOE Joint Genome Institute"/>
            <person name="Looney B.P."/>
            <person name="Miyauchi S."/>
            <person name="Morin E."/>
            <person name="Drula E."/>
            <person name="Courty P.E."/>
            <person name="Chicoki N."/>
            <person name="Fauchery L."/>
            <person name="Kohler A."/>
            <person name="Kuo A."/>
            <person name="LaButti K."/>
            <person name="Pangilinan J."/>
            <person name="Lipzen A."/>
            <person name="Riley R."/>
            <person name="Andreopoulos W."/>
            <person name="He G."/>
            <person name="Johnson J."/>
            <person name="Barry K.W."/>
            <person name="Grigoriev I.V."/>
            <person name="Nagy L."/>
            <person name="Hibbett D."/>
            <person name="Henrissat B."/>
            <person name="Matheny P.B."/>
            <person name="Labbe J."/>
            <person name="Martin A.F."/>
        </authorList>
    </citation>
    <scope>NUCLEOTIDE SEQUENCE</scope>
    <source>
        <strain evidence="1">BPL698</strain>
    </source>
</reference>
<gene>
    <name evidence="1" type="ORF">F5148DRAFT_72810</name>
</gene>